<feature type="non-terminal residue" evidence="1">
    <location>
        <position position="103"/>
    </location>
</feature>
<dbReference type="EMBL" id="BARS01014025">
    <property type="protein sequence ID" value="GAF89223.1"/>
    <property type="molecule type" value="Genomic_DNA"/>
</dbReference>
<accession>X0T6U9</accession>
<name>X0T6U9_9ZZZZ</name>
<organism evidence="1">
    <name type="scientific">marine sediment metagenome</name>
    <dbReference type="NCBI Taxonomy" id="412755"/>
    <lineage>
        <taxon>unclassified sequences</taxon>
        <taxon>metagenomes</taxon>
        <taxon>ecological metagenomes</taxon>
    </lineage>
</organism>
<comment type="caution">
    <text evidence="1">The sequence shown here is derived from an EMBL/GenBank/DDBJ whole genome shotgun (WGS) entry which is preliminary data.</text>
</comment>
<gene>
    <name evidence="1" type="ORF">S01H1_23949</name>
</gene>
<dbReference type="AlphaFoldDB" id="X0T6U9"/>
<sequence length="103" mass="11457">FKRITVVIGAALFAILVLTISGCAGTAARTGERPDEAAPPAETMTGQVRGITRPYDLESLLQSVLQLSFLQESGDYFNQLAWDEEDIFSDYMFKIFWLESGPY</sequence>
<evidence type="ECO:0000313" key="1">
    <source>
        <dbReference type="EMBL" id="GAF89223.1"/>
    </source>
</evidence>
<proteinExistence type="predicted"/>
<protein>
    <submittedName>
        <fullName evidence="1">Uncharacterized protein</fullName>
    </submittedName>
</protein>
<feature type="non-terminal residue" evidence="1">
    <location>
        <position position="1"/>
    </location>
</feature>
<reference evidence="1" key="1">
    <citation type="journal article" date="2014" name="Front. Microbiol.">
        <title>High frequency of phylogenetically diverse reductive dehalogenase-homologous genes in deep subseafloor sedimentary metagenomes.</title>
        <authorList>
            <person name="Kawai M."/>
            <person name="Futagami T."/>
            <person name="Toyoda A."/>
            <person name="Takaki Y."/>
            <person name="Nishi S."/>
            <person name="Hori S."/>
            <person name="Arai W."/>
            <person name="Tsubouchi T."/>
            <person name="Morono Y."/>
            <person name="Uchiyama I."/>
            <person name="Ito T."/>
            <person name="Fujiyama A."/>
            <person name="Inagaki F."/>
            <person name="Takami H."/>
        </authorList>
    </citation>
    <scope>NUCLEOTIDE SEQUENCE</scope>
    <source>
        <strain evidence="1">Expedition CK06-06</strain>
    </source>
</reference>